<sequence length="163" mass="18009">MSWWASGSHVGCDTKRDVMGGASYPCHIAPPRGSSMAEHDIQHVGSESGVSRDMRWLVWSDDVVPVLFGVLQQLLASRRDDSRTLGGMLGVKVTRQDSRDAVIENRVDVGGTEVGAGRGASYERHMRSVHRFAACRIDLRSSWPFIGPPVKTQFYTQMICCSQ</sequence>
<organism evidence="1 2">
    <name type="scientific">Eumeta variegata</name>
    <name type="common">Bagworm moth</name>
    <name type="synonym">Eumeta japonica</name>
    <dbReference type="NCBI Taxonomy" id="151549"/>
    <lineage>
        <taxon>Eukaryota</taxon>
        <taxon>Metazoa</taxon>
        <taxon>Ecdysozoa</taxon>
        <taxon>Arthropoda</taxon>
        <taxon>Hexapoda</taxon>
        <taxon>Insecta</taxon>
        <taxon>Pterygota</taxon>
        <taxon>Neoptera</taxon>
        <taxon>Endopterygota</taxon>
        <taxon>Lepidoptera</taxon>
        <taxon>Glossata</taxon>
        <taxon>Ditrysia</taxon>
        <taxon>Tineoidea</taxon>
        <taxon>Psychidae</taxon>
        <taxon>Oiketicinae</taxon>
        <taxon>Eumeta</taxon>
    </lineage>
</organism>
<accession>A0A4C1XBH9</accession>
<evidence type="ECO:0000313" key="2">
    <source>
        <dbReference type="Proteomes" id="UP000299102"/>
    </source>
</evidence>
<dbReference type="AlphaFoldDB" id="A0A4C1XBH9"/>
<dbReference type="Proteomes" id="UP000299102">
    <property type="component" value="Unassembled WGS sequence"/>
</dbReference>
<comment type="caution">
    <text evidence="1">The sequence shown here is derived from an EMBL/GenBank/DDBJ whole genome shotgun (WGS) entry which is preliminary data.</text>
</comment>
<dbReference type="EMBL" id="BGZK01000770">
    <property type="protein sequence ID" value="GBP59774.1"/>
    <property type="molecule type" value="Genomic_DNA"/>
</dbReference>
<keyword evidence="2" id="KW-1185">Reference proteome</keyword>
<proteinExistence type="predicted"/>
<reference evidence="1 2" key="1">
    <citation type="journal article" date="2019" name="Commun. Biol.">
        <title>The bagworm genome reveals a unique fibroin gene that provides high tensile strength.</title>
        <authorList>
            <person name="Kono N."/>
            <person name="Nakamura H."/>
            <person name="Ohtoshi R."/>
            <person name="Tomita M."/>
            <person name="Numata K."/>
            <person name="Arakawa K."/>
        </authorList>
    </citation>
    <scope>NUCLEOTIDE SEQUENCE [LARGE SCALE GENOMIC DNA]</scope>
</reference>
<gene>
    <name evidence="1" type="ORF">EVAR_44336_1</name>
</gene>
<name>A0A4C1XBH9_EUMVA</name>
<evidence type="ECO:0000313" key="1">
    <source>
        <dbReference type="EMBL" id="GBP59774.1"/>
    </source>
</evidence>
<protein>
    <submittedName>
        <fullName evidence="1">Uncharacterized protein</fullName>
    </submittedName>
</protein>